<dbReference type="InterPro" id="IPR043162">
    <property type="entry name" value="DOCK_C_lobe_C"/>
</dbReference>
<dbReference type="PROSITE" id="PS51651">
    <property type="entry name" value="DOCKER"/>
    <property type="match status" value="1"/>
</dbReference>
<dbReference type="FunCoup" id="A0A090M1P0">
    <property type="interactions" value="1057"/>
</dbReference>
<dbReference type="Gene3D" id="1.20.58.740">
    <property type="match status" value="1"/>
</dbReference>
<dbReference type="InterPro" id="IPR027007">
    <property type="entry name" value="C2_DOCK-type_domain"/>
</dbReference>
<dbReference type="OrthoDB" id="47328at2759"/>
<feature type="compositionally biased region" description="Basic and acidic residues" evidence="3">
    <location>
        <begin position="116"/>
        <end position="127"/>
    </location>
</feature>
<dbReference type="PANTHER" id="PTHR23317">
    <property type="entry name" value="DEDICATOR OF CYTOKINESIS DOCK"/>
    <property type="match status" value="1"/>
</dbReference>
<name>A0A090M1P0_OSTTA</name>
<keyword evidence="7" id="KW-1185">Reference proteome</keyword>
<accession>A0A090M1P0</accession>
<dbReference type="Gene3D" id="1.25.40.410">
    <property type="match status" value="1"/>
</dbReference>
<feature type="region of interest" description="Disordered" evidence="3">
    <location>
        <begin position="709"/>
        <end position="742"/>
    </location>
</feature>
<dbReference type="KEGG" id="ota:OT_ostta05g04100"/>
<feature type="region of interest" description="Disordered" evidence="3">
    <location>
        <begin position="1"/>
        <end position="46"/>
    </location>
</feature>
<dbReference type="GeneID" id="9834485"/>
<dbReference type="RefSeq" id="XP_022839085.1">
    <property type="nucleotide sequence ID" value="XM_022984345.1"/>
</dbReference>
<dbReference type="CDD" id="cd11684">
    <property type="entry name" value="DHR2_DOCK"/>
    <property type="match status" value="1"/>
</dbReference>
<dbReference type="STRING" id="70448.A0A090M1P0"/>
<organism evidence="6 7">
    <name type="scientific">Ostreococcus tauri</name>
    <name type="common">Marine green alga</name>
    <dbReference type="NCBI Taxonomy" id="70448"/>
    <lineage>
        <taxon>Eukaryota</taxon>
        <taxon>Viridiplantae</taxon>
        <taxon>Chlorophyta</taxon>
        <taxon>Mamiellophyceae</taxon>
        <taxon>Mamiellales</taxon>
        <taxon>Bathycoccaceae</taxon>
        <taxon>Ostreococcus</taxon>
    </lineage>
</organism>
<gene>
    <name evidence="6" type="ORF">OT_ostta05g04100</name>
</gene>
<dbReference type="InterPro" id="IPR043161">
    <property type="entry name" value="DOCK_C_lobe_A"/>
</dbReference>
<dbReference type="InParanoid" id="A0A090M1P0"/>
<dbReference type="InterPro" id="IPR046769">
    <property type="entry name" value="DOCKER_Lobe_A"/>
</dbReference>
<evidence type="ECO:0000256" key="2">
    <source>
        <dbReference type="PROSITE-ProRule" id="PRU00983"/>
    </source>
</evidence>
<comment type="caution">
    <text evidence="6">The sequence shown here is derived from an EMBL/GenBank/DDBJ whole genome shotgun (WGS) entry which is preliminary data.</text>
</comment>
<sequence>MAWRAIRRGGATTTTRGSFSGALATEGRGGSEKHGSGWTRDAVERGETDAAHVEALVASKRGRWLALERGENDGWARGADVERRAREWYDDDDAERTRGSDGGSVGGSDDGETDDGDARRRAERETSTSDVATDGSLMQLYDGGMRGMPPMPGSLALPRTPASALAREGATPAVSATAAAREARTVRFTLQVSDISFEVGALETIEGTMALYDLQARVKLSENFLFSWPNAKNAKQTAAFTIPAESVSPNIRLIAHLTHLVPDEGGIEDKVYTHKDLRKAKAHADKERQRVLGIEVLRQQAAQTSKPPRSVTSVHSSEGSSQLAANEVENTTLSKRRNTLAWAVLPIFDARAGGAIGASSLLEETSCTEMYRVKENYNEMSLLDAALSSGTNHSLKSHKPIRCKMQCLLSPLKMSSPGVEMTNGAATNGSTNAAGVTFVKELVSFTHNTALDWEMAWGGAVDDGLSRDLYVYVKILDIGKRQDLRVRVQLRDDDLDIDGKGLLAFPSPCGRGLCRESWTTMSRLRAKGGVFHHEARVRLPVRLNPSHHIVLSIYGAQSATTGIFGTNAGQEELLGHSVIKLCDQPETLAANIANAATPSGGDMSLVAVRELLPKYLQSNVRAHMPYWEDRKECVHVRLRLASTMHTGDVHVGALFSACAAWGDTQTPETEDKLRVAVSELSLAKDRALIQHLPAILNLLVSLALRVADPEPEEQEEQLSSRLSRDSRRGADDDDMVSLQSGLSDDLGGSVDLGKYNMDSALPKNDLLDETRDMGTLAFHTLVRIVAQVQRIDPGPKPAVNGVVSHSPPLEAYVTLAFGSLERSSSKHLSKLQLAGTSRGAGTPIHTILARRYSAVLAATRESYIPYEEALSMSWFFLGMIHRAVALERAQSPSNAISVENDELALTQIIDILSSEVKTRGEQNAPQNPDLEKARNLNCGIAMFLSLLFAIPGIKKQPSASNGSTILLGRAGPLASLATRLASMHIKNLSASEGNSVHTALLREFYDTLCSSPVILDIITASAVNNGKNGWSPEDGKFGAGDGLIDAFTDAMRLNLCTTDVSRPKSNLRAACAARIIAAALTRHAWDRSWQSAGARRSIAAAYAPILRLLINNRQTIEELPLVARRDALVSVLMLARDADTAKMWDWLRADASRMKNFVSILSMAAKDFAYERDESDTWSPSGPVSLAQGVMHADLDGRSQAGHLNTCVYKIILRIIREWQECSSPNSKWGVIRVARAMGVMRSKVQNPNKTVRIQGLSTKSSPSSISLDDSTREESDEDVDEFESFNALEGFLGVMLAILSRPQSVSSWQMAAPILNALIREHRKVLMASLHPRKEQDPVEEYPPKPADAPGITPYAFLQGAAIAVFKAAARPPPVRELAVASLRTMLEAAVDVFGTSEQLCPTLIYAMHAAFFPLRPISCQEGLSLSLQTLKSGTEVSPTGWNNSVKGTLGTLDRAEECIRRLADATINPRSTLNVPRAAELEAELALALKSSPAAHVKVLCSLSSRLASAEHWVEAAEASTAAGIIAMQAFSIAAPTQCVWFDHDVQSLRDSFFALTEETSPVPAVAGIRCGTEEINEEAILSHLSRGVELFTRGSHLEAALRVNETAQISWETHRQFGSLSESHAMMAELFKRLEATSGVGDPKRFEWDMRGKPPPEPATFWRVRLLGDLWDDMQDSEWIYRECNDRTLGEMNKKIISQLSSYLPSRAQIKVLSTTSDTSMDEGCAGVQITAVQRRAIPLAQNAIGGGVGGMAFSGCSTFTFDTPVLFTEDGEMRPSQVPISASLRYQGRRRTTITVKGRFPGLLPRLRVLDSKVEEMNPCQSAIQMLEEQTVALLAAANARKPQAELLQRLLQGSLAAGVNGGVPSLINSFFETELPSAIVRSNQVTAAQFLTPTRTISLLPEPQTPESRSTMPRTPISLHKRVLSETAVPMGMGIPLDTPTSASYPSPSTSSLSPNMKAPPPSPASVAMTTPISAVTVSPGTPAPSLSRADSVQLVRSLWKLYRACCKVLDTHRALDQPESLEQLFVTAIQDLRVSIEAVESDIDFQQDDVATPAIST</sequence>
<reference evidence="7" key="1">
    <citation type="journal article" date="2006" name="Proc. Natl. Acad. Sci. U.S.A.">
        <title>Genome analysis of the smallest free-living eukaryote Ostreococcus tauri unveils many unique features.</title>
        <authorList>
            <person name="Derelle E."/>
            <person name="Ferraz C."/>
            <person name="Rombauts S."/>
            <person name="Rouze P."/>
            <person name="Worden A.Z."/>
            <person name="Robbens S."/>
            <person name="Partensky F."/>
            <person name="Degroeve S."/>
            <person name="Echeynie S."/>
            <person name="Cooke R."/>
            <person name="Saeys Y."/>
            <person name="Wuyts J."/>
            <person name="Jabbari K."/>
            <person name="Bowler C."/>
            <person name="Panaud O."/>
            <person name="Piegu B."/>
            <person name="Ball S.G."/>
            <person name="Ral J.-P."/>
            <person name="Bouget F.-Y."/>
            <person name="Piganeau G."/>
            <person name="De Baets B."/>
            <person name="Picard A."/>
            <person name="Delseny M."/>
            <person name="Demaille J."/>
            <person name="Van de Peer Y."/>
            <person name="Moreau H."/>
        </authorList>
    </citation>
    <scope>NUCLEOTIDE SEQUENCE [LARGE SCALE GENOMIC DNA]</scope>
    <source>
        <strain evidence="7">OTTH 0595 / CCAP 157/2 / RCC745</strain>
    </source>
</reference>
<evidence type="ECO:0000259" key="5">
    <source>
        <dbReference type="PROSITE" id="PS51651"/>
    </source>
</evidence>
<evidence type="ECO:0000313" key="6">
    <source>
        <dbReference type="EMBL" id="CEF98106.1"/>
    </source>
</evidence>
<dbReference type="InterPro" id="IPR027357">
    <property type="entry name" value="DOCKER_dom"/>
</dbReference>
<dbReference type="Gene3D" id="2.60.40.150">
    <property type="entry name" value="C2 domain"/>
    <property type="match status" value="1"/>
</dbReference>
<protein>
    <submittedName>
        <fullName evidence="6">Dedicator of cytokinesis</fullName>
    </submittedName>
</protein>
<feature type="region of interest" description="Disordered" evidence="3">
    <location>
        <begin position="1249"/>
        <end position="1279"/>
    </location>
</feature>
<feature type="region of interest" description="Disordered" evidence="3">
    <location>
        <begin position="1944"/>
        <end position="1971"/>
    </location>
</feature>
<evidence type="ECO:0000313" key="7">
    <source>
        <dbReference type="Proteomes" id="UP000009170"/>
    </source>
</evidence>
<dbReference type="InterPro" id="IPR026791">
    <property type="entry name" value="DOCK"/>
</dbReference>
<evidence type="ECO:0000256" key="3">
    <source>
        <dbReference type="SAM" id="MobiDB-lite"/>
    </source>
</evidence>
<reference evidence="6 7" key="2">
    <citation type="journal article" date="2014" name="BMC Genomics">
        <title>An improved genome of the model marine alga Ostreococcus tauri unfolds by assessing Illumina de novo assemblies.</title>
        <authorList>
            <person name="Blanc-Mathieu R."/>
            <person name="Verhelst B."/>
            <person name="Derelle E."/>
            <person name="Rombauts S."/>
            <person name="Bouget F.Y."/>
            <person name="Carre I."/>
            <person name="Chateau A."/>
            <person name="Eyre-Walker A."/>
            <person name="Grimsley N."/>
            <person name="Moreau H."/>
            <person name="Piegu B."/>
            <person name="Rivals E."/>
            <person name="Schackwitz W."/>
            <person name="Van de Peer Y."/>
            <person name="Piganeau G."/>
        </authorList>
    </citation>
    <scope>NUCLEOTIDE SEQUENCE [LARGE SCALE GENOMIC DNA]</scope>
    <source>
        <strain evidence="7">OTTH 0595 / CCAP 157/2 / RCC745</strain>
    </source>
</reference>
<dbReference type="GO" id="GO:0005085">
    <property type="term" value="F:guanyl-nucleotide exchange factor activity"/>
    <property type="evidence" value="ECO:0007669"/>
    <property type="project" value="UniProtKB-KW"/>
</dbReference>
<proteinExistence type="inferred from homology"/>
<keyword evidence="1" id="KW-0344">Guanine-nucleotide releasing factor</keyword>
<dbReference type="PANTHER" id="PTHR23317:SF76">
    <property type="entry name" value="LD20667P"/>
    <property type="match status" value="1"/>
</dbReference>
<dbReference type="GO" id="GO:0007264">
    <property type="term" value="P:small GTPase-mediated signal transduction"/>
    <property type="evidence" value="ECO:0007669"/>
    <property type="project" value="InterPro"/>
</dbReference>
<dbReference type="Pfam" id="PF06920">
    <property type="entry name" value="DHR-2_Lobe_A"/>
    <property type="match status" value="1"/>
</dbReference>
<feature type="region of interest" description="Disordered" evidence="3">
    <location>
        <begin position="92"/>
        <end position="136"/>
    </location>
</feature>
<dbReference type="InterPro" id="IPR035892">
    <property type="entry name" value="C2_domain_sf"/>
</dbReference>
<feature type="compositionally biased region" description="Low complexity" evidence="3">
    <location>
        <begin position="1257"/>
        <end position="1269"/>
    </location>
</feature>
<feature type="domain" description="C2 DOCK-type" evidence="4">
    <location>
        <begin position="466"/>
        <end position="641"/>
    </location>
</feature>
<evidence type="ECO:0000259" key="4">
    <source>
        <dbReference type="PROSITE" id="PS51650"/>
    </source>
</evidence>
<feature type="compositionally biased region" description="Low complexity" evidence="3">
    <location>
        <begin position="1944"/>
        <end position="1960"/>
    </location>
</feature>
<feature type="compositionally biased region" description="Low complexity" evidence="3">
    <location>
        <begin position="310"/>
        <end position="321"/>
    </location>
</feature>
<feature type="compositionally biased region" description="Basic and acidic residues" evidence="3">
    <location>
        <begin position="29"/>
        <end position="46"/>
    </location>
</feature>
<dbReference type="Proteomes" id="UP000009170">
    <property type="component" value="Unassembled WGS sequence"/>
</dbReference>
<evidence type="ECO:0000256" key="1">
    <source>
        <dbReference type="ARBA" id="ARBA00022658"/>
    </source>
</evidence>
<comment type="similarity">
    <text evidence="2">Belongs to the DOCK family.</text>
</comment>
<feature type="region of interest" description="Disordered" evidence="3">
    <location>
        <begin position="299"/>
        <end position="325"/>
    </location>
</feature>
<dbReference type="Pfam" id="PF14429">
    <property type="entry name" value="DOCK-C2"/>
    <property type="match status" value="1"/>
</dbReference>
<feature type="domain" description="DOCKER" evidence="5">
    <location>
        <begin position="1489"/>
        <end position="1960"/>
    </location>
</feature>
<feature type="compositionally biased region" description="Low complexity" evidence="3">
    <location>
        <begin position="1"/>
        <end position="22"/>
    </location>
</feature>
<dbReference type="PROSITE" id="PS51650">
    <property type="entry name" value="C2_DOCK"/>
    <property type="match status" value="1"/>
</dbReference>
<dbReference type="EMBL" id="CAID01000005">
    <property type="protein sequence ID" value="CEF98106.1"/>
    <property type="molecule type" value="Genomic_DNA"/>
</dbReference>